<evidence type="ECO:0000313" key="1">
    <source>
        <dbReference type="EMBL" id="TPX33408.1"/>
    </source>
</evidence>
<keyword evidence="2" id="KW-1185">Reference proteome</keyword>
<proteinExistence type="predicted"/>
<name>A0A507C212_9FUNG</name>
<dbReference type="EMBL" id="QEAN01000538">
    <property type="protein sequence ID" value="TPX33408.1"/>
    <property type="molecule type" value="Genomic_DNA"/>
</dbReference>
<dbReference type="AlphaFoldDB" id="A0A507C212"/>
<gene>
    <name evidence="1" type="ORF">SeMB42_g07490</name>
</gene>
<evidence type="ECO:0000313" key="2">
    <source>
        <dbReference type="Proteomes" id="UP000317494"/>
    </source>
</evidence>
<protein>
    <submittedName>
        <fullName evidence="1">Uncharacterized protein</fullName>
    </submittedName>
</protein>
<accession>A0A507C212</accession>
<reference evidence="1 2" key="1">
    <citation type="journal article" date="2019" name="Sci. Rep.">
        <title>Comparative genomics of chytrid fungi reveal insights into the obligate biotrophic and pathogenic lifestyle of Synchytrium endobioticum.</title>
        <authorList>
            <person name="van de Vossenberg B.T.L.H."/>
            <person name="Warris S."/>
            <person name="Nguyen H.D.T."/>
            <person name="van Gent-Pelzer M.P.E."/>
            <person name="Joly D.L."/>
            <person name="van de Geest H.C."/>
            <person name="Bonants P.J.M."/>
            <person name="Smith D.S."/>
            <person name="Levesque C.A."/>
            <person name="van der Lee T.A.J."/>
        </authorList>
    </citation>
    <scope>NUCLEOTIDE SEQUENCE [LARGE SCALE GENOMIC DNA]</scope>
    <source>
        <strain evidence="1 2">MB42</strain>
    </source>
</reference>
<comment type="caution">
    <text evidence="1">The sequence shown here is derived from an EMBL/GenBank/DDBJ whole genome shotgun (WGS) entry which is preliminary data.</text>
</comment>
<dbReference type="VEuPathDB" id="FungiDB:SeMB42_g07490"/>
<organism evidence="1 2">
    <name type="scientific">Synchytrium endobioticum</name>
    <dbReference type="NCBI Taxonomy" id="286115"/>
    <lineage>
        <taxon>Eukaryota</taxon>
        <taxon>Fungi</taxon>
        <taxon>Fungi incertae sedis</taxon>
        <taxon>Chytridiomycota</taxon>
        <taxon>Chytridiomycota incertae sedis</taxon>
        <taxon>Chytridiomycetes</taxon>
        <taxon>Synchytriales</taxon>
        <taxon>Synchytriaceae</taxon>
        <taxon>Synchytrium</taxon>
    </lineage>
</organism>
<dbReference type="Proteomes" id="UP000317494">
    <property type="component" value="Unassembled WGS sequence"/>
</dbReference>
<sequence length="85" mass="9768">MDAAKGKHAWTMFRHGPTLRTCGTRRRASWLISPSIHPSMWRPNQTSIEVEVCERANKKTTRNNKRHTGSSAIPQTDRAYSYIDI</sequence>